<dbReference type="InParanoid" id="A0A0D2IXM8"/>
<dbReference type="EMBL" id="AZAC01000083">
    <property type="protein sequence ID" value="KIX10814.1"/>
    <property type="molecule type" value="Genomic_DNA"/>
</dbReference>
<dbReference type="RefSeq" id="WP_044352958.1">
    <property type="nucleotide sequence ID" value="NZ_AZAC01000083.1"/>
</dbReference>
<reference evidence="1 2" key="1">
    <citation type="submission" date="2013-11" db="EMBL/GenBank/DDBJ databases">
        <title>Metagenomic analysis of a methanogenic consortium involved in long chain n-alkane degradation.</title>
        <authorList>
            <person name="Davidova I.A."/>
            <person name="Callaghan A.V."/>
            <person name="Wawrik B."/>
            <person name="Pruitt S."/>
            <person name="Marks C."/>
            <person name="Duncan K.E."/>
            <person name="Suflita J.M."/>
        </authorList>
    </citation>
    <scope>NUCLEOTIDE SEQUENCE [LARGE SCALE GENOMIC DNA]</scope>
    <source>
        <strain evidence="1 2">SPR</strain>
    </source>
</reference>
<gene>
    <name evidence="1" type="ORF">X474_28110</name>
</gene>
<proteinExistence type="predicted"/>
<keyword evidence="2" id="KW-1185">Reference proteome</keyword>
<evidence type="ECO:0000313" key="2">
    <source>
        <dbReference type="Proteomes" id="UP000032233"/>
    </source>
</evidence>
<dbReference type="AlphaFoldDB" id="A0A0D2IXM8"/>
<protein>
    <submittedName>
        <fullName evidence="1">Uncharacterized protein</fullName>
    </submittedName>
</protein>
<evidence type="ECO:0000313" key="1">
    <source>
        <dbReference type="EMBL" id="KIX10814.1"/>
    </source>
</evidence>
<dbReference type="Proteomes" id="UP000032233">
    <property type="component" value="Unassembled WGS sequence"/>
</dbReference>
<sequence length="202" mass="23060">MLDVAAVMLTMIGLLQNYKNTNNQAKKQEYLSESIEKITPILDLLIDAKKIHDESEKYLLSAEDTFNTLSNNKTEPYKLQKKSQIIIALKAEFIKSFNIERVDLVKSETLKGLPASETHNLKIIIQDHPHFKQSIKETTSSFINYEKFCTDGIFTGPFTKCVNSIKHNLTESRRYADSLIFNIIPIVSFLFYKMKSATKGTA</sequence>
<name>A0A0D2IXM8_9BACT</name>
<organism evidence="1 2">
    <name type="scientific">Dethiosulfatarculus sandiegensis</name>
    <dbReference type="NCBI Taxonomy" id="1429043"/>
    <lineage>
        <taxon>Bacteria</taxon>
        <taxon>Pseudomonadati</taxon>
        <taxon>Thermodesulfobacteriota</taxon>
        <taxon>Desulfarculia</taxon>
        <taxon>Desulfarculales</taxon>
        <taxon>Desulfarculaceae</taxon>
        <taxon>Dethiosulfatarculus</taxon>
    </lineage>
</organism>
<comment type="caution">
    <text evidence="1">The sequence shown here is derived from an EMBL/GenBank/DDBJ whole genome shotgun (WGS) entry which is preliminary data.</text>
</comment>
<accession>A0A0D2IXM8</accession>